<protein>
    <submittedName>
        <fullName evidence="1">Uncharacterized protein</fullName>
    </submittedName>
</protein>
<reference evidence="1" key="1">
    <citation type="submission" date="2021-03" db="EMBL/GenBank/DDBJ databases">
        <title>Evolutionary priming and transition to the ectomycorrhizal habit in an iconic lineage of mushroom-forming fungi: is preadaptation a requirement?</title>
        <authorList>
            <consortium name="DOE Joint Genome Institute"/>
            <person name="Looney B.P."/>
            <person name="Miyauchi S."/>
            <person name="Morin E."/>
            <person name="Drula E."/>
            <person name="Courty P.E."/>
            <person name="Chicoki N."/>
            <person name="Fauchery L."/>
            <person name="Kohler A."/>
            <person name="Kuo A."/>
            <person name="LaButti K."/>
            <person name="Pangilinan J."/>
            <person name="Lipzen A."/>
            <person name="Riley R."/>
            <person name="Andreopoulos W."/>
            <person name="He G."/>
            <person name="Johnson J."/>
            <person name="Barry K.W."/>
            <person name="Grigoriev I.V."/>
            <person name="Nagy L."/>
            <person name="Hibbett D."/>
            <person name="Henrissat B."/>
            <person name="Matheny P.B."/>
            <person name="Labbe J."/>
            <person name="Martin A.F."/>
        </authorList>
    </citation>
    <scope>NUCLEOTIDE SEQUENCE</scope>
    <source>
        <strain evidence="1">BPL698</strain>
    </source>
</reference>
<comment type="caution">
    <text evidence="1">The sequence shown here is derived from an EMBL/GenBank/DDBJ whole genome shotgun (WGS) entry which is preliminary data.</text>
</comment>
<name>A0ACC0UHH3_9AGAM</name>
<proteinExistence type="predicted"/>
<gene>
    <name evidence="1" type="ORF">F5148DRAFT_1281534</name>
</gene>
<keyword evidence="2" id="KW-1185">Reference proteome</keyword>
<organism evidence="1 2">
    <name type="scientific">Russula earlei</name>
    <dbReference type="NCBI Taxonomy" id="71964"/>
    <lineage>
        <taxon>Eukaryota</taxon>
        <taxon>Fungi</taxon>
        <taxon>Dikarya</taxon>
        <taxon>Basidiomycota</taxon>
        <taxon>Agaricomycotina</taxon>
        <taxon>Agaricomycetes</taxon>
        <taxon>Russulales</taxon>
        <taxon>Russulaceae</taxon>
        <taxon>Russula</taxon>
    </lineage>
</organism>
<accession>A0ACC0UHH3</accession>
<evidence type="ECO:0000313" key="2">
    <source>
        <dbReference type="Proteomes" id="UP001207468"/>
    </source>
</evidence>
<dbReference type="Proteomes" id="UP001207468">
    <property type="component" value="Unassembled WGS sequence"/>
</dbReference>
<sequence>MTGSNTDNTTSLSSTTDALEPSSSLSSDIGQIFQLLGHDVPDDVADQDVGTLLRQLERAHTIGQNVEDRIDAVLGQLDHLLSTLQRDGRSHTVDVLDGEAAPQPEELDRGTER</sequence>
<evidence type="ECO:0000313" key="1">
    <source>
        <dbReference type="EMBL" id="KAI9510765.1"/>
    </source>
</evidence>
<dbReference type="EMBL" id="JAGFNK010000034">
    <property type="protein sequence ID" value="KAI9510765.1"/>
    <property type="molecule type" value="Genomic_DNA"/>
</dbReference>